<dbReference type="STRING" id="576137.A0A1L7XEH7"/>
<accession>A0A1L7XEH7</accession>
<protein>
    <recommendedName>
        <fullName evidence="2">Integrase catalytic domain-containing protein</fullName>
    </recommendedName>
</protein>
<name>A0A1L7XEH7_9HELO</name>
<dbReference type="GO" id="GO:0015074">
    <property type="term" value="P:DNA integration"/>
    <property type="evidence" value="ECO:0007669"/>
    <property type="project" value="InterPro"/>
</dbReference>
<dbReference type="OrthoDB" id="3349616at2759"/>
<proteinExistence type="predicted"/>
<dbReference type="AlphaFoldDB" id="A0A1L7XEH7"/>
<dbReference type="InterPro" id="IPR001584">
    <property type="entry name" value="Integrase_cat-core"/>
</dbReference>
<gene>
    <name evidence="3" type="ORF">PAC_13328</name>
</gene>
<dbReference type="EMBL" id="FJOG01000023">
    <property type="protein sequence ID" value="CZR63431.1"/>
    <property type="molecule type" value="Genomic_DNA"/>
</dbReference>
<dbReference type="InterPro" id="IPR012337">
    <property type="entry name" value="RNaseH-like_sf"/>
</dbReference>
<keyword evidence="4" id="KW-1185">Reference proteome</keyword>
<reference evidence="3 4" key="1">
    <citation type="submission" date="2016-03" db="EMBL/GenBank/DDBJ databases">
        <authorList>
            <person name="Ploux O."/>
        </authorList>
    </citation>
    <scope>NUCLEOTIDE SEQUENCE [LARGE SCALE GENOMIC DNA]</scope>
    <source>
        <strain evidence="3 4">UAMH 11012</strain>
    </source>
</reference>
<dbReference type="GO" id="GO:0005634">
    <property type="term" value="C:nucleus"/>
    <property type="evidence" value="ECO:0007669"/>
    <property type="project" value="UniProtKB-ARBA"/>
</dbReference>
<sequence length="307" mass="35212">MMDELIVDFMDFTNEPNGDINWIQHIKLPFPKYCWTSAHEDKEAVTTGTILEAWLNTYGRVKRIRCNNGTEFKGKKYGDFKSVYQKWGILIINGRGYYPETQGTVEIANRTFKRRLRALQTARSTRHWVEFLPEITIIINTSPLDALLTLEKRIAHNYMKVVERIVKKRGSDQTLVLESQIVLFEFPKEMRTSLELLTIPIRIMKLISVTTKLYSQYGLIKGMHQVSQLTPITVTKAVQLEFGRRPLSVLQKAGRAATTALKVKRSTEAVPKLATKAGRKKKAIEVDDEVRDITPLAFNTRAKKAKN</sequence>
<evidence type="ECO:0000313" key="3">
    <source>
        <dbReference type="EMBL" id="CZR63431.1"/>
    </source>
</evidence>
<dbReference type="Gene3D" id="3.30.420.10">
    <property type="entry name" value="Ribonuclease H-like superfamily/Ribonuclease H"/>
    <property type="match status" value="1"/>
</dbReference>
<keyword evidence="1" id="KW-0694">RNA-binding</keyword>
<dbReference type="Proteomes" id="UP000184330">
    <property type="component" value="Unassembled WGS sequence"/>
</dbReference>
<dbReference type="PROSITE" id="PS50994">
    <property type="entry name" value="INTEGRASE"/>
    <property type="match status" value="1"/>
</dbReference>
<evidence type="ECO:0000256" key="1">
    <source>
        <dbReference type="ARBA" id="ARBA00022884"/>
    </source>
</evidence>
<feature type="domain" description="Integrase catalytic" evidence="2">
    <location>
        <begin position="1"/>
        <end position="166"/>
    </location>
</feature>
<dbReference type="GO" id="GO:0003723">
    <property type="term" value="F:RNA binding"/>
    <property type="evidence" value="ECO:0007669"/>
    <property type="project" value="UniProtKB-KW"/>
</dbReference>
<dbReference type="InterPro" id="IPR036397">
    <property type="entry name" value="RNaseH_sf"/>
</dbReference>
<organism evidence="3 4">
    <name type="scientific">Phialocephala subalpina</name>
    <dbReference type="NCBI Taxonomy" id="576137"/>
    <lineage>
        <taxon>Eukaryota</taxon>
        <taxon>Fungi</taxon>
        <taxon>Dikarya</taxon>
        <taxon>Ascomycota</taxon>
        <taxon>Pezizomycotina</taxon>
        <taxon>Leotiomycetes</taxon>
        <taxon>Helotiales</taxon>
        <taxon>Mollisiaceae</taxon>
        <taxon>Phialocephala</taxon>
        <taxon>Phialocephala fortinii species complex</taxon>
    </lineage>
</organism>
<evidence type="ECO:0000259" key="2">
    <source>
        <dbReference type="PROSITE" id="PS50994"/>
    </source>
</evidence>
<dbReference type="SUPFAM" id="SSF53098">
    <property type="entry name" value="Ribonuclease H-like"/>
    <property type="match status" value="1"/>
</dbReference>
<evidence type="ECO:0000313" key="4">
    <source>
        <dbReference type="Proteomes" id="UP000184330"/>
    </source>
</evidence>